<evidence type="ECO:0000313" key="4">
    <source>
        <dbReference type="EMBL" id="CAD9670431.1"/>
    </source>
</evidence>
<dbReference type="EMBL" id="HBHK01005381">
    <property type="protein sequence ID" value="CAD9670431.1"/>
    <property type="molecule type" value="Transcribed_RNA"/>
</dbReference>
<dbReference type="SUPFAM" id="SSF47769">
    <property type="entry name" value="SAM/Pointed domain"/>
    <property type="match status" value="1"/>
</dbReference>
<organism evidence="4">
    <name type="scientific">Mucochytrium quahogii</name>
    <dbReference type="NCBI Taxonomy" id="96639"/>
    <lineage>
        <taxon>Eukaryota</taxon>
        <taxon>Sar</taxon>
        <taxon>Stramenopiles</taxon>
        <taxon>Bigyra</taxon>
        <taxon>Labyrinthulomycetes</taxon>
        <taxon>Thraustochytrida</taxon>
        <taxon>Thraustochytriidae</taxon>
        <taxon>Mucochytrium</taxon>
    </lineage>
</organism>
<name>A0A7S2RGG0_9STRA</name>
<dbReference type="AlphaFoldDB" id="A0A7S2RGG0"/>
<dbReference type="PROSITE" id="PS50105">
    <property type="entry name" value="SAM_DOMAIN"/>
    <property type="match status" value="1"/>
</dbReference>
<keyword evidence="1" id="KW-0175">Coiled coil</keyword>
<dbReference type="CDD" id="cd09487">
    <property type="entry name" value="SAM_superfamily"/>
    <property type="match status" value="1"/>
</dbReference>
<evidence type="ECO:0000259" key="3">
    <source>
        <dbReference type="PROSITE" id="PS50105"/>
    </source>
</evidence>
<feature type="compositionally biased region" description="Basic and acidic residues" evidence="2">
    <location>
        <begin position="134"/>
        <end position="147"/>
    </location>
</feature>
<dbReference type="Gene3D" id="1.10.150.50">
    <property type="entry name" value="Transcription Factor, Ets-1"/>
    <property type="match status" value="1"/>
</dbReference>
<proteinExistence type="predicted"/>
<dbReference type="InterPro" id="IPR001660">
    <property type="entry name" value="SAM"/>
</dbReference>
<gene>
    <name evidence="4" type="ORF">QSP1433_LOCUS3172</name>
</gene>
<protein>
    <recommendedName>
        <fullName evidence="3">SAM domain-containing protein</fullName>
    </recommendedName>
</protein>
<feature type="domain" description="SAM" evidence="3">
    <location>
        <begin position="243"/>
        <end position="306"/>
    </location>
</feature>
<dbReference type="InterPro" id="IPR013761">
    <property type="entry name" value="SAM/pointed_sf"/>
</dbReference>
<accession>A0A7S2RGG0</accession>
<reference evidence="4" key="1">
    <citation type="submission" date="2021-01" db="EMBL/GenBank/DDBJ databases">
        <authorList>
            <person name="Corre E."/>
            <person name="Pelletier E."/>
            <person name="Niang G."/>
            <person name="Scheremetjew M."/>
            <person name="Finn R."/>
            <person name="Kale V."/>
            <person name="Holt S."/>
            <person name="Cochrane G."/>
            <person name="Meng A."/>
            <person name="Brown T."/>
            <person name="Cohen L."/>
        </authorList>
    </citation>
    <scope>NUCLEOTIDE SEQUENCE</scope>
    <source>
        <strain evidence="4">NY070348D</strain>
    </source>
</reference>
<sequence>MLGRYWCLFVLWRSGRIESLKQAHSVGDHVFKIQIPTHFNMRLPKNVDAGMIDEDALMEEFDEVEQGKEAVPAPRTSLYPTLPVEGDRIGQGSVVASAGGSLVQGDGNAGAVLKYPTLPPATEYKPYQPPQLVKDNRGKTETTEDKGGQVQQEGETIESVNHRKDTKPDKQVAQDKTNKQTGGLVNKILGTLKMGRTDNGADSGEQEHTADVPDQAATSGQDNEAVADKEKPSFEEDELAQCWFEAFTQAGLPDDAAKPYALGFSKYGIDDTNAESLTDEDLQEHGISNKSHREMILGLIQSLLESQRESQNNAGEEEIDWDKVEKQQRMLQAEIQHVDMIQDKISKILAGDTERQREFRARLAKERARRDAEREEAKAEFALKKAQRTLDRVKKDYEQLKKM</sequence>
<feature type="coiled-coil region" evidence="1">
    <location>
        <begin position="360"/>
        <end position="403"/>
    </location>
</feature>
<evidence type="ECO:0000256" key="1">
    <source>
        <dbReference type="SAM" id="Coils"/>
    </source>
</evidence>
<feature type="compositionally biased region" description="Basic and acidic residues" evidence="2">
    <location>
        <begin position="160"/>
        <end position="178"/>
    </location>
</feature>
<feature type="region of interest" description="Disordered" evidence="2">
    <location>
        <begin position="121"/>
        <end position="234"/>
    </location>
</feature>
<evidence type="ECO:0000256" key="2">
    <source>
        <dbReference type="SAM" id="MobiDB-lite"/>
    </source>
</evidence>